<dbReference type="InterPro" id="IPR039682">
    <property type="entry name" value="Sec8/EXOC4"/>
</dbReference>
<sequence>MGIFDGFPLPPDKEYLRDDLLTVRESWAAARFDSLPHVVRILSSKDREGELGALKEQRDIVEDVVDEVVHAYHGGFNKAIQNYSQILRLFSESSESIEVLKVDLAESKKRLSARNKQLHQLWYRSVTLRHIISLLDQIEGIAKVPARIEKLISDKQYYAAVQLHIQSALMLEREGLQPVGALQDIRSDLSKLQGILFFKILEDLHAHLYNKGEFSSVASSMHEKDDEVPTTTVVAITANSLQPVSLSPVDGRSSYDGHDGDSSLEPNDERLNGGDGKDVKVHQIPLWLFNSTPDEFVETIKKSDAPIHVKYLQTMVECLSLLNKIAAASALICQRLRPTVHGIITSRIKAHSEFINSSVDKATRTGATSLHLMKGQLESYQLSKQKRQNGISLAGNLLAVSPVSPVMAPTGKAQAAAKELLNSILDSVVRIFGNHIVIGELIESKSSPQIDTKILKSMSTDAYLDSKASHFSIGFSLTVLQSECQQLICEILRATPEAASADAAVQTARLASKAPTKEKSDGSEDGLTFAFRFTDATLSVPNKGVEFKRQGGWSTKGSNVSQEGYGSAAVLPEQGMYLAASVYRPVHQFTERLASMLPKRYSQLGNDGLLAFVENFVKDHLLPTMFVDYRKSVQAAISSPAAFRPRAHNHASYASSIEKGRPVLQGLLAIDYLAKEVLGWAQAIPKFSADLMKYVQTFLERTYERCRTSYMEAVLEKQSYMIIGRHDIDKLMRLDPASACLPNAFSQSNVRNNSSGAGSIDVESELSDLLLNLRPIRQENLIRDNHKIVLLASLSYSLEYVADSIERLVQVSPQNVESGKPSQTSSSPARDLALSANEYRKLAIDCLKVLRVEMQLETIFHLQEMTHREYLENQDAEEPDDFVISLTAQITCRDEEIAPFVSGVKRNYIFGGICGTAANASIKALADFKSINLFGVQQICRNSIALEQTLAAIPSIDSEAAQQKLEHVRTYYELLNMTSEALLTFVTEHEHLFTPSEYINLLKVQIPGREVPLDAQDRMKEILSQ</sequence>
<dbReference type="PANTHER" id="PTHR14146">
    <property type="entry name" value="EXOCYST COMPLEX COMPONENT 4"/>
    <property type="match status" value="1"/>
</dbReference>
<dbReference type="AlphaFoldDB" id="A0A5D2TD65"/>
<dbReference type="GO" id="GO:0015031">
    <property type="term" value="P:protein transport"/>
    <property type="evidence" value="ECO:0007669"/>
    <property type="project" value="UniProtKB-KW"/>
</dbReference>
<gene>
    <name evidence="6" type="ORF">E1A91_D10G241200v1</name>
</gene>
<dbReference type="GO" id="GO:0006893">
    <property type="term" value="P:Golgi to plasma membrane transport"/>
    <property type="evidence" value="ECO:0007669"/>
    <property type="project" value="TreeGrafter"/>
</dbReference>
<reference evidence="6 7" key="1">
    <citation type="submission" date="2019-07" db="EMBL/GenBank/DDBJ databases">
        <title>WGS assembly of Gossypium mustelinum.</title>
        <authorList>
            <person name="Chen Z.J."/>
            <person name="Sreedasyam A."/>
            <person name="Ando A."/>
            <person name="Song Q."/>
            <person name="De L."/>
            <person name="Hulse-Kemp A."/>
            <person name="Ding M."/>
            <person name="Ye W."/>
            <person name="Kirkbride R."/>
            <person name="Jenkins J."/>
            <person name="Plott C."/>
            <person name="Lovell J."/>
            <person name="Lin Y.-M."/>
            <person name="Vaughn R."/>
            <person name="Liu B."/>
            <person name="Li W."/>
            <person name="Simpson S."/>
            <person name="Scheffler B."/>
            <person name="Saski C."/>
            <person name="Grover C."/>
            <person name="Hu G."/>
            <person name="Conover J."/>
            <person name="Carlson J."/>
            <person name="Shu S."/>
            <person name="Boston L."/>
            <person name="Williams M."/>
            <person name="Peterson D."/>
            <person name="Mcgee K."/>
            <person name="Jones D."/>
            <person name="Wendel J."/>
            <person name="Stelly D."/>
            <person name="Grimwood J."/>
            <person name="Schmutz J."/>
        </authorList>
    </citation>
    <scope>NUCLEOTIDE SEQUENCE [LARGE SCALE GENOMIC DNA]</scope>
    <source>
        <strain evidence="6">1408120.09</strain>
    </source>
</reference>
<feature type="compositionally biased region" description="Basic and acidic residues" evidence="4">
    <location>
        <begin position="253"/>
        <end position="276"/>
    </location>
</feature>
<dbReference type="GO" id="GO:0000145">
    <property type="term" value="C:exocyst"/>
    <property type="evidence" value="ECO:0007669"/>
    <property type="project" value="UniProtKB-UniRule"/>
</dbReference>
<accession>A0A5D2TD65</accession>
<comment type="similarity">
    <text evidence="3">Belongs to the SEC8 family.</text>
</comment>
<feature type="region of interest" description="Disordered" evidence="4">
    <location>
        <begin position="244"/>
        <end position="276"/>
    </location>
</feature>
<dbReference type="GO" id="GO:0006904">
    <property type="term" value="P:vesicle docking involved in exocytosis"/>
    <property type="evidence" value="ECO:0007669"/>
    <property type="project" value="InterPro"/>
</dbReference>
<name>A0A5D2TD65_GOSMU</name>
<protein>
    <recommendedName>
        <fullName evidence="3">Exocyst complex component Sec8</fullName>
    </recommendedName>
</protein>
<dbReference type="Proteomes" id="UP000323597">
    <property type="component" value="Chromosome D10"/>
</dbReference>
<dbReference type="InterPro" id="IPR007191">
    <property type="entry name" value="Sec8_exocyst_N"/>
</dbReference>
<comment type="function">
    <text evidence="3">Component of the exocyst complex involved in the docking of exocytic vesicles with fusion sites on the plasma membrane.</text>
</comment>
<keyword evidence="1 3" id="KW-0813">Transport</keyword>
<evidence type="ECO:0000256" key="1">
    <source>
        <dbReference type="ARBA" id="ARBA00022448"/>
    </source>
</evidence>
<evidence type="ECO:0000256" key="3">
    <source>
        <dbReference type="RuleBase" id="RU367079"/>
    </source>
</evidence>
<organism evidence="6 7">
    <name type="scientific">Gossypium mustelinum</name>
    <name type="common">Cotton</name>
    <name type="synonym">Gossypium caicoense</name>
    <dbReference type="NCBI Taxonomy" id="34275"/>
    <lineage>
        <taxon>Eukaryota</taxon>
        <taxon>Viridiplantae</taxon>
        <taxon>Streptophyta</taxon>
        <taxon>Embryophyta</taxon>
        <taxon>Tracheophyta</taxon>
        <taxon>Spermatophyta</taxon>
        <taxon>Magnoliopsida</taxon>
        <taxon>eudicotyledons</taxon>
        <taxon>Gunneridae</taxon>
        <taxon>Pentapetalae</taxon>
        <taxon>rosids</taxon>
        <taxon>malvids</taxon>
        <taxon>Malvales</taxon>
        <taxon>Malvaceae</taxon>
        <taxon>Malvoideae</taxon>
        <taxon>Gossypium</taxon>
    </lineage>
</organism>
<feature type="domain" description="Exocyst complex component Sec8 N-terminal" evidence="5">
    <location>
        <begin position="16"/>
        <end position="151"/>
    </location>
</feature>
<evidence type="ECO:0000259" key="5">
    <source>
        <dbReference type="Pfam" id="PF04048"/>
    </source>
</evidence>
<evidence type="ECO:0000313" key="6">
    <source>
        <dbReference type="EMBL" id="TYI62403.1"/>
    </source>
</evidence>
<dbReference type="GO" id="GO:0006612">
    <property type="term" value="P:protein targeting to membrane"/>
    <property type="evidence" value="ECO:0007669"/>
    <property type="project" value="UniProtKB-UniRule"/>
</dbReference>
<evidence type="ECO:0000313" key="7">
    <source>
        <dbReference type="Proteomes" id="UP000323597"/>
    </source>
</evidence>
<dbReference type="GO" id="GO:0090522">
    <property type="term" value="P:vesicle tethering involved in exocytosis"/>
    <property type="evidence" value="ECO:0007669"/>
    <property type="project" value="UniProtKB-UniRule"/>
</dbReference>
<keyword evidence="2 3" id="KW-0268">Exocytosis</keyword>
<evidence type="ECO:0000256" key="2">
    <source>
        <dbReference type="ARBA" id="ARBA00022483"/>
    </source>
</evidence>
<keyword evidence="7" id="KW-1185">Reference proteome</keyword>
<keyword evidence="3" id="KW-0653">Protein transport</keyword>
<dbReference type="Pfam" id="PF04048">
    <property type="entry name" value="Sec8_N"/>
    <property type="match status" value="1"/>
</dbReference>
<evidence type="ECO:0000256" key="4">
    <source>
        <dbReference type="SAM" id="MobiDB-lite"/>
    </source>
</evidence>
<dbReference type="EMBL" id="CM017658">
    <property type="protein sequence ID" value="TYI62403.1"/>
    <property type="molecule type" value="Genomic_DNA"/>
</dbReference>
<dbReference type="PANTHER" id="PTHR14146:SF0">
    <property type="entry name" value="EXOCYST COMPLEX COMPONENT 4"/>
    <property type="match status" value="1"/>
</dbReference>
<proteinExistence type="inferred from homology"/>